<dbReference type="Gene3D" id="3.30.420.40">
    <property type="match status" value="1"/>
</dbReference>
<dbReference type="EMBL" id="VSWD01000012">
    <property type="protein sequence ID" value="KAK3086626.1"/>
    <property type="molecule type" value="Genomic_DNA"/>
</dbReference>
<evidence type="ECO:0000259" key="1">
    <source>
        <dbReference type="Pfam" id="PF01968"/>
    </source>
</evidence>
<feature type="domain" description="Hydantoinase A/oxoprolinase" evidence="1">
    <location>
        <begin position="203"/>
        <end position="413"/>
    </location>
</feature>
<reference evidence="4" key="1">
    <citation type="submission" date="2019-08" db="EMBL/GenBank/DDBJ databases">
        <title>The improved chromosome-level genome for the pearl oyster Pinctada fucata martensii using PacBio sequencing and Hi-C.</title>
        <authorList>
            <person name="Zheng Z."/>
        </authorList>
    </citation>
    <scope>NUCLEOTIDE SEQUENCE</scope>
    <source>
        <strain evidence="4">ZZ-2019</strain>
        <tissue evidence="4">Adductor muscle</tissue>
    </source>
</reference>
<dbReference type="Gene3D" id="2.40.390.10">
    <property type="entry name" value="CV3147-like"/>
    <property type="match status" value="1"/>
</dbReference>
<dbReference type="InterPro" id="IPR024071">
    <property type="entry name" value="S-Me-THD_C_sf"/>
</dbReference>
<evidence type="ECO:0000259" key="2">
    <source>
        <dbReference type="Pfam" id="PF05378"/>
    </source>
</evidence>
<dbReference type="GO" id="GO:0016787">
    <property type="term" value="F:hydrolase activity"/>
    <property type="evidence" value="ECO:0007669"/>
    <property type="project" value="InterPro"/>
</dbReference>
<sequence>MDRIIPVVVGVDVGGTNTDAVVLEMEKNPPKVLSSAKHPTTHDVFTGITNAITDAINSSLKQQQSLGIVQVNIGTTHFVNAVIQNRDLAKVAVIRLCGTASRGTPPFCDFPDDLKQCIFGGYYMVDGGYEFDGRENSSLNFEEVRKCLDELESKSVRNIVVCGIFSSVKQEQEIQVRNFIKEAKPNFSVTISNEIGQNGLLLRENASILNESLKPLCRKTIQGFRHALESLKLRCPFYLTQNDGTILSADQAEDYPVLTFSSGPTNSMRGAAFLCGIEDAVVIDIGGTTTDVGVLSKGFPRQASFIMEIGNVRTNFRMPDVLSIGLGGGSYIVEDENDGTVTVGPLSAGYNIRNESFVFSDGSMENRKITATDIAVAAGLCVIGNFKYTQDLNKEMVSKALYNIKHLVENAVDKMKTSSEEVPVILVGGGCVILDQTKSLAGASKLITPTHADVANAIGAALSQASNSIEYVVNLEDKINVNEFDSEIRKIDATDDSTKEKMKAKIRKRYIENAHAIAMEESCKKAVDGILQLGVKESSVKIIEKMDVPIAYLPGNATKIGSILFTGKISMVRRETTDGFNKGYLIVEGFDDGGEKVKIDFQNENLVARRLQVGRDHDGEVIGSVPDLITVLESENGEPVPTECVRYGLRVSVLLLPAPSLLKTEKALPVVGPKAFGYKDVDYEPFSDFDESRSVVTEYSKSIKNICELLLMTLGI</sequence>
<keyword evidence="5" id="KW-1185">Reference proteome</keyword>
<evidence type="ECO:0000259" key="3">
    <source>
        <dbReference type="Pfam" id="PF20906"/>
    </source>
</evidence>
<dbReference type="Pfam" id="PF20906">
    <property type="entry name" value="S-Me-THD_C"/>
    <property type="match status" value="1"/>
</dbReference>
<dbReference type="PANTHER" id="PTHR11365:SF10">
    <property type="entry name" value="HYDANTOINASE_OXOPROLINASE"/>
    <property type="match status" value="1"/>
</dbReference>
<gene>
    <name evidence="4" type="ORF">FSP39_021189</name>
</gene>
<protein>
    <recommendedName>
        <fullName evidence="6">Hydantoinase/oxoprolinase</fullName>
    </recommendedName>
</protein>
<dbReference type="SUPFAM" id="SSF53067">
    <property type="entry name" value="Actin-like ATPase domain"/>
    <property type="match status" value="1"/>
</dbReference>
<dbReference type="AlphaFoldDB" id="A0AA89BTE1"/>
<dbReference type="InterPro" id="IPR045079">
    <property type="entry name" value="Oxoprolinase-like"/>
</dbReference>
<dbReference type="InterPro" id="IPR043129">
    <property type="entry name" value="ATPase_NBD"/>
</dbReference>
<feature type="domain" description="Hydantoinase/oxoprolinase N-terminal" evidence="2">
    <location>
        <begin position="9"/>
        <end position="182"/>
    </location>
</feature>
<accession>A0AA89BTE1</accession>
<comment type="caution">
    <text evidence="4">The sequence shown here is derived from an EMBL/GenBank/DDBJ whole genome shotgun (WGS) entry which is preliminary data.</text>
</comment>
<proteinExistence type="predicted"/>
<evidence type="ECO:0000313" key="5">
    <source>
        <dbReference type="Proteomes" id="UP001186944"/>
    </source>
</evidence>
<dbReference type="InterPro" id="IPR048350">
    <property type="entry name" value="S-Me-THD-like_C"/>
</dbReference>
<dbReference type="PANTHER" id="PTHR11365">
    <property type="entry name" value="5-OXOPROLINASE RELATED"/>
    <property type="match status" value="1"/>
</dbReference>
<dbReference type="InterPro" id="IPR008040">
    <property type="entry name" value="Hydant_A_N"/>
</dbReference>
<dbReference type="InterPro" id="IPR002821">
    <property type="entry name" value="Hydantoinase_A"/>
</dbReference>
<name>A0AA89BTE1_PINIB</name>
<evidence type="ECO:0000313" key="4">
    <source>
        <dbReference type="EMBL" id="KAK3086626.1"/>
    </source>
</evidence>
<dbReference type="SUPFAM" id="SSF160991">
    <property type="entry name" value="CV3147-like"/>
    <property type="match status" value="1"/>
</dbReference>
<feature type="domain" description="S-Me-THD-like C-terminal" evidence="3">
    <location>
        <begin position="559"/>
        <end position="685"/>
    </location>
</feature>
<evidence type="ECO:0008006" key="6">
    <source>
        <dbReference type="Google" id="ProtNLM"/>
    </source>
</evidence>
<organism evidence="4 5">
    <name type="scientific">Pinctada imbricata</name>
    <name type="common">Atlantic pearl-oyster</name>
    <name type="synonym">Pinctada martensii</name>
    <dbReference type="NCBI Taxonomy" id="66713"/>
    <lineage>
        <taxon>Eukaryota</taxon>
        <taxon>Metazoa</taxon>
        <taxon>Spiralia</taxon>
        <taxon>Lophotrochozoa</taxon>
        <taxon>Mollusca</taxon>
        <taxon>Bivalvia</taxon>
        <taxon>Autobranchia</taxon>
        <taxon>Pteriomorphia</taxon>
        <taxon>Pterioida</taxon>
        <taxon>Pterioidea</taxon>
        <taxon>Pteriidae</taxon>
        <taxon>Pinctada</taxon>
    </lineage>
</organism>
<dbReference type="Pfam" id="PF05378">
    <property type="entry name" value="Hydant_A_N"/>
    <property type="match status" value="1"/>
</dbReference>
<dbReference type="Pfam" id="PF01968">
    <property type="entry name" value="Hydantoinase_A"/>
    <property type="match status" value="1"/>
</dbReference>
<dbReference type="Proteomes" id="UP001186944">
    <property type="component" value="Unassembled WGS sequence"/>
</dbReference>